<dbReference type="EMBL" id="MAOE01000035">
    <property type="protein sequence ID" value="OJD68947.1"/>
    <property type="molecule type" value="Genomic_DNA"/>
</dbReference>
<protein>
    <submittedName>
        <fullName evidence="1">Uncharacterized protein</fullName>
    </submittedName>
</protein>
<sequence length="78" mass="9304">MKGSNDIILKICKKLLRKELILQVIIEKFHEVPSSDINCFYPFFEILQFCKVTVRKFDGNKLRIPYNEGNNDKTRRKK</sequence>
<evidence type="ECO:0000313" key="2">
    <source>
        <dbReference type="Proteomes" id="UP000181873"/>
    </source>
</evidence>
<name>A0A1J9UI26_9BACI</name>
<proteinExistence type="predicted"/>
<evidence type="ECO:0000313" key="1">
    <source>
        <dbReference type="EMBL" id="OJD68947.1"/>
    </source>
</evidence>
<dbReference type="AlphaFoldDB" id="A0A1J9UI26"/>
<organism evidence="1 2">
    <name type="scientific">Bacillus albus</name>
    <dbReference type="NCBI Taxonomy" id="2026189"/>
    <lineage>
        <taxon>Bacteria</taxon>
        <taxon>Bacillati</taxon>
        <taxon>Bacillota</taxon>
        <taxon>Bacilli</taxon>
        <taxon>Bacillales</taxon>
        <taxon>Bacillaceae</taxon>
        <taxon>Bacillus</taxon>
        <taxon>Bacillus cereus group</taxon>
    </lineage>
</organism>
<reference evidence="1 2" key="1">
    <citation type="submission" date="2016-06" db="EMBL/GenBank/DDBJ databases">
        <title>First insights into the genetic diversity and population structure of in the Bacillus cereus group bacteria from diverse marine environments.</title>
        <authorList>
            <person name="Liu Y."/>
            <person name="Lai Q."/>
            <person name="Shao Z."/>
        </authorList>
    </citation>
    <scope>NUCLEOTIDE SEQUENCE [LARGE SCALE GENOMIC DNA]</scope>
    <source>
        <strain evidence="1 2">N35-10-2</strain>
    </source>
</reference>
<dbReference type="Proteomes" id="UP000181873">
    <property type="component" value="Unassembled WGS sequence"/>
</dbReference>
<accession>A0A1J9UI26</accession>
<comment type="caution">
    <text evidence="1">The sequence shown here is derived from an EMBL/GenBank/DDBJ whole genome shotgun (WGS) entry which is preliminary data.</text>
</comment>
<gene>
    <name evidence="1" type="ORF">BAU25_05085</name>
</gene>